<evidence type="ECO:0000259" key="1">
    <source>
        <dbReference type="PROSITE" id="PS51688"/>
    </source>
</evidence>
<feature type="domain" description="Peptidase S74" evidence="1">
    <location>
        <begin position="384"/>
        <end position="476"/>
    </location>
</feature>
<dbReference type="OrthoDB" id="7909135at2"/>
<name>A0A5B0DX73_9HYPH</name>
<gene>
    <name evidence="2" type="ORF">FPY71_11550</name>
</gene>
<dbReference type="Proteomes" id="UP000324738">
    <property type="component" value="Unassembled WGS sequence"/>
</dbReference>
<dbReference type="RefSeq" id="WP_149300384.1">
    <property type="nucleotide sequence ID" value="NZ_VTWH01000002.1"/>
</dbReference>
<accession>A0A5B0DX73</accession>
<dbReference type="EMBL" id="VTWH01000002">
    <property type="protein sequence ID" value="KAA0971073.1"/>
    <property type="molecule type" value="Genomic_DNA"/>
</dbReference>
<dbReference type="Pfam" id="PF13884">
    <property type="entry name" value="Peptidase_S74"/>
    <property type="match status" value="1"/>
</dbReference>
<reference evidence="2 3" key="1">
    <citation type="submission" date="2019-08" db="EMBL/GenBank/DDBJ databases">
        <title>Aureimonas fodiniaquatilis sp. nov., isolated from a coal mine wastewater.</title>
        <authorList>
            <person name="Kim W."/>
        </authorList>
    </citation>
    <scope>NUCLEOTIDE SEQUENCE [LARGE SCALE GENOMIC DNA]</scope>
    <source>
        <strain evidence="2 3">CAU 1482</strain>
    </source>
</reference>
<proteinExistence type="predicted"/>
<protein>
    <submittedName>
        <fullName evidence="2">Tail fiber domain-containing protein</fullName>
    </submittedName>
</protein>
<dbReference type="InterPro" id="IPR030392">
    <property type="entry name" value="S74_ICA"/>
</dbReference>
<keyword evidence="3" id="KW-1185">Reference proteome</keyword>
<evidence type="ECO:0000313" key="2">
    <source>
        <dbReference type="EMBL" id="KAA0971073.1"/>
    </source>
</evidence>
<comment type="caution">
    <text evidence="2">The sequence shown here is derived from an EMBL/GenBank/DDBJ whole genome shotgun (WGS) entry which is preliminary data.</text>
</comment>
<evidence type="ECO:0000313" key="3">
    <source>
        <dbReference type="Proteomes" id="UP000324738"/>
    </source>
</evidence>
<sequence>MPFTGNNFVRNQNFVSDRNAGPPDDLISADKVDNELDNIADGLTTVKTAAATADSKAVTAEARAVQAEVNIRDGVEAGANTLAKLLAMVRGWFPVLAIGIAGRYMRVNAAGTAWESRTPAQTRADVGALAAAGDTMTGLLTFNKALSSSNMLADLMQGYGVYSDNTGINGNRLWLNAPNGGQIIIGPRAGADSLAQVNIKATSAQVNGSAIWTEATFNPATKVNVTGGVLTGNLLVSKVDPKYQLTYPGARSWSFDIHHTGRLRIVDETAVVDRAVFETSGNVWLNGRWLSDVYAAVDYAGTRSNDAWTKADDAQNNRIVRDSVDIGGLFGGDRYRPFFRKSSDGTYTHMISTVLNQVFAVNRKSGYIEFNSDIGIVGCNYFVSDERAKQVHGPATKAALPVIDALSFIDFNYSADGFDKNTRHEIGFSAQKLQAAEPTFVTEIGEYLSPNPATLLPYLAKAVQELSARVRQLESR</sequence>
<organism evidence="2 3">
    <name type="scientific">Aureimonas fodinaquatilis</name>
    <dbReference type="NCBI Taxonomy" id="2565783"/>
    <lineage>
        <taxon>Bacteria</taxon>
        <taxon>Pseudomonadati</taxon>
        <taxon>Pseudomonadota</taxon>
        <taxon>Alphaproteobacteria</taxon>
        <taxon>Hyphomicrobiales</taxon>
        <taxon>Aurantimonadaceae</taxon>
        <taxon>Aureimonas</taxon>
    </lineage>
</organism>
<dbReference type="PROSITE" id="PS51688">
    <property type="entry name" value="ICA"/>
    <property type="match status" value="1"/>
</dbReference>
<dbReference type="AlphaFoldDB" id="A0A5B0DX73"/>